<dbReference type="SUPFAM" id="SSF51430">
    <property type="entry name" value="NAD(P)-linked oxidoreductase"/>
    <property type="match status" value="1"/>
</dbReference>
<proteinExistence type="predicted"/>
<organism evidence="1 2">
    <name type="scientific">candidate division WS6 bacterium OLB20</name>
    <dbReference type="NCBI Taxonomy" id="1617426"/>
    <lineage>
        <taxon>Bacteria</taxon>
        <taxon>Candidatus Dojkabacteria</taxon>
    </lineage>
</organism>
<protein>
    <submittedName>
        <fullName evidence="1">2,5-diketo-D-gluconate reductase B</fullName>
    </submittedName>
</protein>
<dbReference type="Gene3D" id="3.20.20.100">
    <property type="entry name" value="NADP-dependent oxidoreductase domain"/>
    <property type="match status" value="1"/>
</dbReference>
<dbReference type="EMBL" id="JYNZ01000001">
    <property type="protein sequence ID" value="KXK27636.1"/>
    <property type="molecule type" value="Genomic_DNA"/>
</dbReference>
<dbReference type="AlphaFoldDB" id="A0A136M187"/>
<accession>A0A136M187</accession>
<sequence length="51" mass="5702">MGIVAIPRSSSEDHIRENFASLEVVLTDDELEQISNLDRGDRIVSPDFAPF</sequence>
<gene>
    <name evidence="1" type="ORF">TR69_WS6001000080</name>
</gene>
<comment type="caution">
    <text evidence="1">The sequence shown here is derived from an EMBL/GenBank/DDBJ whole genome shotgun (WGS) entry which is preliminary data.</text>
</comment>
<dbReference type="InterPro" id="IPR036812">
    <property type="entry name" value="NAD(P)_OxRdtase_dom_sf"/>
</dbReference>
<reference evidence="1 2" key="1">
    <citation type="submission" date="2015-02" db="EMBL/GenBank/DDBJ databases">
        <title>Improved understanding of the partial-nitritation anammox process through 23 genomes representing the majority of the microbial community.</title>
        <authorList>
            <person name="Speth D.R."/>
            <person name="In T Zandt M."/>
            <person name="Guerrero Cruz S."/>
            <person name="Jetten M.S."/>
            <person name="Dutilh B.E."/>
        </authorList>
    </citation>
    <scope>NUCLEOTIDE SEQUENCE [LARGE SCALE GENOMIC DNA]</scope>
    <source>
        <strain evidence="1">OLB20</strain>
    </source>
</reference>
<evidence type="ECO:0000313" key="1">
    <source>
        <dbReference type="EMBL" id="KXK27636.1"/>
    </source>
</evidence>
<evidence type="ECO:0000313" key="2">
    <source>
        <dbReference type="Proteomes" id="UP000070457"/>
    </source>
</evidence>
<dbReference type="STRING" id="1617426.TR69_WS6001000080"/>
<dbReference type="Proteomes" id="UP000070457">
    <property type="component" value="Unassembled WGS sequence"/>
</dbReference>
<name>A0A136M187_9BACT</name>